<name>A0A6A5N9K0_LUPAL</name>
<dbReference type="Proteomes" id="UP000447434">
    <property type="component" value="Chromosome 19"/>
</dbReference>
<sequence length="271" mass="30144">MRCKNHTLDLTSTFAVCATCLRERLTSLLQAQAQAQAQLTRVVSRASDESSTISSNLNADNLTPPLIFPRSVSPYRFGRNEKMFYRTPQVGSTFYGGGVDVHGDGKRWKKRLRKLWNVSDIFRSRSEKFRSDQLCEKSSSASPSWFSKVLPDRRKNSDRFGMSPARGENFNGECNQTTSTSGCSSDSTPRRRITPQDATAMNSTRRSRLGLEKSMSDSGMAFCLSPLLRLNHNGLPPEIAAAAKPHLSAAASFCANRSRKLADFGKVNYNR</sequence>
<evidence type="ECO:0000313" key="2">
    <source>
        <dbReference type="EMBL" id="KAE9592157.1"/>
    </source>
</evidence>
<dbReference type="EMBL" id="WOCE01000019">
    <property type="protein sequence ID" value="KAE9592157.1"/>
    <property type="molecule type" value="Genomic_DNA"/>
</dbReference>
<dbReference type="PANTHER" id="PTHR35486">
    <property type="entry name" value="EXPRESSED PROTEIN"/>
    <property type="match status" value="1"/>
</dbReference>
<dbReference type="OrthoDB" id="688025at2759"/>
<dbReference type="AlphaFoldDB" id="A0A6A5N9K0"/>
<feature type="compositionally biased region" description="Low complexity" evidence="1">
    <location>
        <begin position="177"/>
        <end position="187"/>
    </location>
</feature>
<evidence type="ECO:0000256" key="1">
    <source>
        <dbReference type="SAM" id="MobiDB-lite"/>
    </source>
</evidence>
<protein>
    <submittedName>
        <fullName evidence="2">Uncharacterized protein</fullName>
    </submittedName>
</protein>
<organism evidence="2 3">
    <name type="scientific">Lupinus albus</name>
    <name type="common">White lupine</name>
    <name type="synonym">Lupinus termis</name>
    <dbReference type="NCBI Taxonomy" id="3870"/>
    <lineage>
        <taxon>Eukaryota</taxon>
        <taxon>Viridiplantae</taxon>
        <taxon>Streptophyta</taxon>
        <taxon>Embryophyta</taxon>
        <taxon>Tracheophyta</taxon>
        <taxon>Spermatophyta</taxon>
        <taxon>Magnoliopsida</taxon>
        <taxon>eudicotyledons</taxon>
        <taxon>Gunneridae</taxon>
        <taxon>Pentapetalae</taxon>
        <taxon>rosids</taxon>
        <taxon>fabids</taxon>
        <taxon>Fabales</taxon>
        <taxon>Fabaceae</taxon>
        <taxon>Papilionoideae</taxon>
        <taxon>50 kb inversion clade</taxon>
        <taxon>genistoids sensu lato</taxon>
        <taxon>core genistoids</taxon>
        <taxon>Genisteae</taxon>
        <taxon>Lupinus</taxon>
    </lineage>
</organism>
<comment type="caution">
    <text evidence="2">The sequence shown here is derived from an EMBL/GenBank/DDBJ whole genome shotgun (WGS) entry which is preliminary data.</text>
</comment>
<feature type="region of interest" description="Disordered" evidence="1">
    <location>
        <begin position="156"/>
        <end position="207"/>
    </location>
</feature>
<gene>
    <name evidence="2" type="ORF">Lalb_Chr19g0126271</name>
</gene>
<accession>A0A6A5N9K0</accession>
<keyword evidence="3" id="KW-1185">Reference proteome</keyword>
<proteinExistence type="predicted"/>
<evidence type="ECO:0000313" key="3">
    <source>
        <dbReference type="Proteomes" id="UP000447434"/>
    </source>
</evidence>
<dbReference type="PANTHER" id="PTHR35486:SF1">
    <property type="entry name" value="OS02G0689500 PROTEIN"/>
    <property type="match status" value="1"/>
</dbReference>
<reference evidence="3" key="1">
    <citation type="journal article" date="2020" name="Nat. Commun.">
        <title>Genome sequence of the cluster root forming white lupin.</title>
        <authorList>
            <person name="Hufnagel B."/>
            <person name="Marques A."/>
            <person name="Soriano A."/>
            <person name="Marques L."/>
            <person name="Divol F."/>
            <person name="Doumas P."/>
            <person name="Sallet E."/>
            <person name="Mancinotti D."/>
            <person name="Carrere S."/>
            <person name="Marande W."/>
            <person name="Arribat S."/>
            <person name="Keller J."/>
            <person name="Huneau C."/>
            <person name="Blein T."/>
            <person name="Aime D."/>
            <person name="Laguerre M."/>
            <person name="Taylor J."/>
            <person name="Schubert V."/>
            <person name="Nelson M."/>
            <person name="Geu-Flores F."/>
            <person name="Crespi M."/>
            <person name="Gallardo-Guerrero K."/>
            <person name="Delaux P.-M."/>
            <person name="Salse J."/>
            <person name="Berges H."/>
            <person name="Guyot R."/>
            <person name="Gouzy J."/>
            <person name="Peret B."/>
        </authorList>
    </citation>
    <scope>NUCLEOTIDE SEQUENCE [LARGE SCALE GENOMIC DNA]</scope>
    <source>
        <strain evidence="3">cv. Amiga</strain>
    </source>
</reference>